<sequence length="269" mass="30168">MEDASPIFEQQAGEEHHYAFLQPASATFHKSIGIHRCLEGSDFDLQSPTVTSQPILQYQIQVQAQGSIRPPSYHSIPGTMLPHVSSDQAAPPSYEEAIDPNAPPPSYDSLFGRVREAHRASKGMLDFFKNVIILLLGTIGCSVILGVTIVIPIWMIFMGSIYLYDCPQGEYIPIYLLVGGGFGVLKQLLHLSARVRQREEEQEEERNRQSPTQTVLNCFMLGWFIIESSLVPIPDEFNDIFDCDNHPVYMSDWTSTSAPSEHELQSLKK</sequence>
<dbReference type="InterPro" id="IPR040350">
    <property type="entry name" value="TMEM272"/>
</dbReference>
<dbReference type="AlphaFoldDB" id="A0A6L2PNC0"/>
<comment type="caution">
    <text evidence="2">The sequence shown here is derived from an EMBL/GenBank/DDBJ whole genome shotgun (WGS) entry which is preliminary data.</text>
</comment>
<organism evidence="2 3">
    <name type="scientific">Coptotermes formosanus</name>
    <name type="common">Formosan subterranean termite</name>
    <dbReference type="NCBI Taxonomy" id="36987"/>
    <lineage>
        <taxon>Eukaryota</taxon>
        <taxon>Metazoa</taxon>
        <taxon>Ecdysozoa</taxon>
        <taxon>Arthropoda</taxon>
        <taxon>Hexapoda</taxon>
        <taxon>Insecta</taxon>
        <taxon>Pterygota</taxon>
        <taxon>Neoptera</taxon>
        <taxon>Polyneoptera</taxon>
        <taxon>Dictyoptera</taxon>
        <taxon>Blattodea</taxon>
        <taxon>Blattoidea</taxon>
        <taxon>Termitoidae</taxon>
        <taxon>Rhinotermitidae</taxon>
        <taxon>Coptotermes</taxon>
    </lineage>
</organism>
<dbReference type="EMBL" id="BLKM01008479">
    <property type="protein sequence ID" value="GFG33824.1"/>
    <property type="molecule type" value="Genomic_DNA"/>
</dbReference>
<feature type="transmembrane region" description="Helical" evidence="1">
    <location>
        <begin position="172"/>
        <end position="189"/>
    </location>
</feature>
<keyword evidence="1" id="KW-0472">Membrane</keyword>
<dbReference type="PANTHER" id="PTHR33444">
    <property type="entry name" value="SI:DKEY-19B23.12-RELATED"/>
    <property type="match status" value="1"/>
</dbReference>
<name>A0A6L2PNC0_COPFO</name>
<evidence type="ECO:0000256" key="1">
    <source>
        <dbReference type="SAM" id="Phobius"/>
    </source>
</evidence>
<dbReference type="InParanoid" id="A0A6L2PNC0"/>
<dbReference type="Proteomes" id="UP000502823">
    <property type="component" value="Unassembled WGS sequence"/>
</dbReference>
<gene>
    <name evidence="2" type="ORF">Cfor_11028</name>
</gene>
<evidence type="ECO:0000313" key="2">
    <source>
        <dbReference type="EMBL" id="GFG33824.1"/>
    </source>
</evidence>
<protein>
    <submittedName>
        <fullName evidence="2">Uncharacterized protein</fullName>
    </submittedName>
</protein>
<reference evidence="3" key="1">
    <citation type="submission" date="2020-01" db="EMBL/GenBank/DDBJ databases">
        <title>Draft genome sequence of the Termite Coptotermes fromosanus.</title>
        <authorList>
            <person name="Itakura S."/>
            <person name="Yosikawa Y."/>
            <person name="Umezawa K."/>
        </authorList>
    </citation>
    <scope>NUCLEOTIDE SEQUENCE [LARGE SCALE GENOMIC DNA]</scope>
</reference>
<keyword evidence="1" id="KW-0812">Transmembrane</keyword>
<dbReference type="PANTHER" id="PTHR33444:SF2">
    <property type="entry name" value="MARVEL DOMAIN-CONTAINING PROTEIN"/>
    <property type="match status" value="1"/>
</dbReference>
<evidence type="ECO:0000313" key="3">
    <source>
        <dbReference type="Proteomes" id="UP000502823"/>
    </source>
</evidence>
<proteinExistence type="predicted"/>
<accession>A0A6L2PNC0</accession>
<keyword evidence="3" id="KW-1185">Reference proteome</keyword>
<feature type="transmembrane region" description="Helical" evidence="1">
    <location>
        <begin position="131"/>
        <end position="157"/>
    </location>
</feature>
<dbReference type="OrthoDB" id="6157510at2759"/>
<keyword evidence="1" id="KW-1133">Transmembrane helix</keyword>